<dbReference type="EMBL" id="JAEQMY010000275">
    <property type="protein sequence ID" value="MBL0408546.1"/>
    <property type="molecule type" value="Genomic_DNA"/>
</dbReference>
<name>A0A936ZCW5_9HYPH</name>
<dbReference type="AlphaFoldDB" id="A0A936ZCW5"/>
<sequence>MLDVVERLMVERGVVIVTREEMFSTLIIETDDPLMVSRIEGVLQIRVAL</sequence>
<organism evidence="1 2">
    <name type="scientific">Microvirga aerilata</name>
    <dbReference type="NCBI Taxonomy" id="670292"/>
    <lineage>
        <taxon>Bacteria</taxon>
        <taxon>Pseudomonadati</taxon>
        <taxon>Pseudomonadota</taxon>
        <taxon>Alphaproteobacteria</taxon>
        <taxon>Hyphomicrobiales</taxon>
        <taxon>Methylobacteriaceae</taxon>
        <taxon>Microvirga</taxon>
    </lineage>
</organism>
<dbReference type="Proteomes" id="UP000605848">
    <property type="component" value="Unassembled WGS sequence"/>
</dbReference>
<gene>
    <name evidence="1" type="ORF">JKG68_32310</name>
</gene>
<accession>A0A936ZCW5</accession>
<comment type="caution">
    <text evidence="1">The sequence shown here is derived from an EMBL/GenBank/DDBJ whole genome shotgun (WGS) entry which is preliminary data.</text>
</comment>
<protein>
    <submittedName>
        <fullName evidence="1">Uncharacterized protein</fullName>
    </submittedName>
</protein>
<evidence type="ECO:0000313" key="2">
    <source>
        <dbReference type="Proteomes" id="UP000605848"/>
    </source>
</evidence>
<dbReference type="RefSeq" id="WP_202066516.1">
    <property type="nucleotide sequence ID" value="NZ_JAEQMY010000275.1"/>
</dbReference>
<evidence type="ECO:0000313" key="1">
    <source>
        <dbReference type="EMBL" id="MBL0408546.1"/>
    </source>
</evidence>
<reference evidence="1" key="1">
    <citation type="submission" date="2021-01" db="EMBL/GenBank/DDBJ databases">
        <title>Microvirga sp.</title>
        <authorList>
            <person name="Kim M.K."/>
        </authorList>
    </citation>
    <scope>NUCLEOTIDE SEQUENCE</scope>
    <source>
        <strain evidence="1">5420S-16</strain>
    </source>
</reference>
<keyword evidence="2" id="KW-1185">Reference proteome</keyword>
<proteinExistence type="predicted"/>